<protein>
    <submittedName>
        <fullName evidence="1">Uncharacterized protein</fullName>
    </submittedName>
</protein>
<keyword evidence="2" id="KW-1185">Reference proteome</keyword>
<dbReference type="Proteomes" id="UP001058974">
    <property type="component" value="Chromosome 6"/>
</dbReference>
<dbReference type="Gramene" id="Psat06G0306400-T1">
    <property type="protein sequence ID" value="KAI5397093.1"/>
    <property type="gene ID" value="KIW84_063064"/>
</dbReference>
<name>A0A9D4W6P2_PEA</name>
<comment type="caution">
    <text evidence="1">The sequence shown here is derived from an EMBL/GenBank/DDBJ whole genome shotgun (WGS) entry which is preliminary data.</text>
</comment>
<evidence type="ECO:0000313" key="2">
    <source>
        <dbReference type="Proteomes" id="UP001058974"/>
    </source>
</evidence>
<gene>
    <name evidence="1" type="ORF">KIW84_063064</name>
</gene>
<sequence length="177" mass="19881">MSDMEGSGDEDVECFDVNEDERTTALTYRFEVSPLPSGSNIVAPVGLICNSQDKFEDDEYVSGEFGSSGLDASDDDRGKGHKFEKFREYQLNKDYQFKWSMEFNSLADFRDAIRKWKPKASQVDVILVDVVQVDVGPGSNYDQPITLTERDEGTLTQKDITMVPDSKLGVCLSFMKS</sequence>
<evidence type="ECO:0000313" key="1">
    <source>
        <dbReference type="EMBL" id="KAI5397093.1"/>
    </source>
</evidence>
<proteinExistence type="predicted"/>
<accession>A0A9D4W6P2</accession>
<dbReference type="AlphaFoldDB" id="A0A9D4W6P2"/>
<reference evidence="1 2" key="1">
    <citation type="journal article" date="2022" name="Nat. Genet.">
        <title>Improved pea reference genome and pan-genome highlight genomic features and evolutionary characteristics.</title>
        <authorList>
            <person name="Yang T."/>
            <person name="Liu R."/>
            <person name="Luo Y."/>
            <person name="Hu S."/>
            <person name="Wang D."/>
            <person name="Wang C."/>
            <person name="Pandey M.K."/>
            <person name="Ge S."/>
            <person name="Xu Q."/>
            <person name="Li N."/>
            <person name="Li G."/>
            <person name="Huang Y."/>
            <person name="Saxena R.K."/>
            <person name="Ji Y."/>
            <person name="Li M."/>
            <person name="Yan X."/>
            <person name="He Y."/>
            <person name="Liu Y."/>
            <person name="Wang X."/>
            <person name="Xiang C."/>
            <person name="Varshney R.K."/>
            <person name="Ding H."/>
            <person name="Gao S."/>
            <person name="Zong X."/>
        </authorList>
    </citation>
    <scope>NUCLEOTIDE SEQUENCE [LARGE SCALE GENOMIC DNA]</scope>
    <source>
        <strain evidence="1 2">cv. Zhongwan 6</strain>
    </source>
</reference>
<organism evidence="1 2">
    <name type="scientific">Pisum sativum</name>
    <name type="common">Garden pea</name>
    <name type="synonym">Lathyrus oleraceus</name>
    <dbReference type="NCBI Taxonomy" id="3888"/>
    <lineage>
        <taxon>Eukaryota</taxon>
        <taxon>Viridiplantae</taxon>
        <taxon>Streptophyta</taxon>
        <taxon>Embryophyta</taxon>
        <taxon>Tracheophyta</taxon>
        <taxon>Spermatophyta</taxon>
        <taxon>Magnoliopsida</taxon>
        <taxon>eudicotyledons</taxon>
        <taxon>Gunneridae</taxon>
        <taxon>Pentapetalae</taxon>
        <taxon>rosids</taxon>
        <taxon>fabids</taxon>
        <taxon>Fabales</taxon>
        <taxon>Fabaceae</taxon>
        <taxon>Papilionoideae</taxon>
        <taxon>50 kb inversion clade</taxon>
        <taxon>NPAAA clade</taxon>
        <taxon>Hologalegina</taxon>
        <taxon>IRL clade</taxon>
        <taxon>Fabeae</taxon>
        <taxon>Lathyrus</taxon>
    </lineage>
</organism>
<dbReference type="EMBL" id="JAMSHJ010000006">
    <property type="protein sequence ID" value="KAI5397093.1"/>
    <property type="molecule type" value="Genomic_DNA"/>
</dbReference>